<dbReference type="CDD" id="cd17489">
    <property type="entry name" value="MFS_YfcJ_like"/>
    <property type="match status" value="1"/>
</dbReference>
<evidence type="ECO:0000256" key="1">
    <source>
        <dbReference type="ARBA" id="ARBA00004651"/>
    </source>
</evidence>
<feature type="transmembrane region" description="Helical" evidence="5">
    <location>
        <begin position="80"/>
        <end position="98"/>
    </location>
</feature>
<evidence type="ECO:0000256" key="4">
    <source>
        <dbReference type="ARBA" id="ARBA00023136"/>
    </source>
</evidence>
<dbReference type="InterPro" id="IPR020846">
    <property type="entry name" value="MFS_dom"/>
</dbReference>
<protein>
    <submittedName>
        <fullName evidence="7">MFS transporter</fullName>
    </submittedName>
</protein>
<feature type="transmembrane region" description="Helical" evidence="5">
    <location>
        <begin position="365"/>
        <end position="386"/>
    </location>
</feature>
<dbReference type="PANTHER" id="PTHR23531:SF1">
    <property type="entry name" value="QUINOLENE RESISTANCE PROTEIN NORA"/>
    <property type="match status" value="1"/>
</dbReference>
<feature type="transmembrane region" description="Helical" evidence="5">
    <location>
        <begin position="305"/>
        <end position="327"/>
    </location>
</feature>
<dbReference type="AlphaFoldDB" id="A0AAE3KPL9"/>
<name>A0AAE3KPL9_9CYAN</name>
<keyword evidence="8" id="KW-1185">Reference proteome</keyword>
<evidence type="ECO:0000256" key="3">
    <source>
        <dbReference type="ARBA" id="ARBA00022989"/>
    </source>
</evidence>
<evidence type="ECO:0000313" key="7">
    <source>
        <dbReference type="EMBL" id="MCP2731489.1"/>
    </source>
</evidence>
<evidence type="ECO:0000256" key="5">
    <source>
        <dbReference type="SAM" id="Phobius"/>
    </source>
</evidence>
<comment type="subcellular location">
    <subcellularLocation>
        <location evidence="1">Cell membrane</location>
        <topology evidence="1">Multi-pass membrane protein</topology>
    </subcellularLocation>
</comment>
<sequence length="419" mass="44668">MNIFSTLEAQCRRSLLILFVAGLVFWSSLASMLPTLAPYIEDLGGSKQEVGIVMGSFAIGLLLSRPKLGYLADYNSRKLVLIIGTSVAAIAPLGYLVVHSIPLLIALRIFHGVSIAAFTTGFMALVTDLSPVDKRGELIGYMSLTTPIGMAVGPALGGFLQAKAGYTPLFLVAGGLGLLATICAIQVKEAQRVQVLHEERSQSSLKAMGQLLVSPRLRIPTLVLLLTGFGFGAVTIFIALFIRSTGVDLNPGWFFTAAAIASFMGRLVTGRASDRYGRGLFITGSLIIYGVSMLMISQAKSPQVFLLAGFLEGAGSGILLPMLITLISDRSLPNERGQVFAISISGLDLGIAIAGPILGSFFDQLGYSGSFLLGAIMMLIAAVIFVTQSSKDLSHSWRFATGRERDLYAVDIKVYDKSR</sequence>
<feature type="transmembrane region" description="Helical" evidence="5">
    <location>
        <begin position="222"/>
        <end position="243"/>
    </location>
</feature>
<feature type="transmembrane region" description="Helical" evidence="5">
    <location>
        <begin position="166"/>
        <end position="187"/>
    </location>
</feature>
<feature type="transmembrane region" description="Helical" evidence="5">
    <location>
        <begin position="138"/>
        <end position="160"/>
    </location>
</feature>
<dbReference type="InterPro" id="IPR036259">
    <property type="entry name" value="MFS_trans_sf"/>
</dbReference>
<dbReference type="EMBL" id="JAMZMM010000338">
    <property type="protein sequence ID" value="MCP2731489.1"/>
    <property type="molecule type" value="Genomic_DNA"/>
</dbReference>
<accession>A0AAE3KPL9</accession>
<dbReference type="RefSeq" id="WP_254014226.1">
    <property type="nucleotide sequence ID" value="NZ_JAMZMM010000338.1"/>
</dbReference>
<dbReference type="PROSITE" id="PS50850">
    <property type="entry name" value="MFS"/>
    <property type="match status" value="1"/>
</dbReference>
<dbReference type="SUPFAM" id="SSF103473">
    <property type="entry name" value="MFS general substrate transporter"/>
    <property type="match status" value="1"/>
</dbReference>
<dbReference type="Proteomes" id="UP001204953">
    <property type="component" value="Unassembled WGS sequence"/>
</dbReference>
<dbReference type="InterPro" id="IPR011701">
    <property type="entry name" value="MFS"/>
</dbReference>
<evidence type="ECO:0000313" key="8">
    <source>
        <dbReference type="Proteomes" id="UP001204953"/>
    </source>
</evidence>
<dbReference type="Gene3D" id="1.20.1250.20">
    <property type="entry name" value="MFS general substrate transporter like domains"/>
    <property type="match status" value="2"/>
</dbReference>
<dbReference type="GO" id="GO:0022857">
    <property type="term" value="F:transmembrane transporter activity"/>
    <property type="evidence" value="ECO:0007669"/>
    <property type="project" value="InterPro"/>
</dbReference>
<dbReference type="InterPro" id="IPR052714">
    <property type="entry name" value="MFS_Exporter"/>
</dbReference>
<proteinExistence type="predicted"/>
<feature type="transmembrane region" description="Helical" evidence="5">
    <location>
        <begin position="104"/>
        <end position="126"/>
    </location>
</feature>
<organism evidence="7 8">
    <name type="scientific">Limnofasciculus baicalensis BBK-W-15</name>
    <dbReference type="NCBI Taxonomy" id="2699891"/>
    <lineage>
        <taxon>Bacteria</taxon>
        <taxon>Bacillati</taxon>
        <taxon>Cyanobacteriota</taxon>
        <taxon>Cyanophyceae</taxon>
        <taxon>Coleofasciculales</taxon>
        <taxon>Coleofasciculaceae</taxon>
        <taxon>Limnofasciculus</taxon>
        <taxon>Limnofasciculus baicalensis</taxon>
    </lineage>
</organism>
<keyword evidence="2 5" id="KW-0812">Transmembrane</keyword>
<feature type="transmembrane region" description="Helical" evidence="5">
    <location>
        <begin position="249"/>
        <end position="268"/>
    </location>
</feature>
<dbReference type="GO" id="GO:0005886">
    <property type="term" value="C:plasma membrane"/>
    <property type="evidence" value="ECO:0007669"/>
    <property type="project" value="UniProtKB-SubCell"/>
</dbReference>
<dbReference type="Pfam" id="PF07690">
    <property type="entry name" value="MFS_1"/>
    <property type="match status" value="1"/>
</dbReference>
<evidence type="ECO:0000259" key="6">
    <source>
        <dbReference type="PROSITE" id="PS50850"/>
    </source>
</evidence>
<feature type="transmembrane region" description="Helical" evidence="5">
    <location>
        <begin position="339"/>
        <end position="359"/>
    </location>
</feature>
<dbReference type="InterPro" id="IPR001958">
    <property type="entry name" value="Tet-R_TetA/multi-R_MdtG-like"/>
</dbReference>
<reference evidence="7" key="1">
    <citation type="submission" date="2022-06" db="EMBL/GenBank/DDBJ databases">
        <title>New cyanobacteria of genus Symplocastrum in benthos of Lake Baikal.</title>
        <authorList>
            <person name="Sorokovikova E."/>
            <person name="Tikhonova I."/>
            <person name="Krasnopeev A."/>
            <person name="Evseev P."/>
            <person name="Gladkikh A."/>
            <person name="Belykh O."/>
        </authorList>
    </citation>
    <scope>NUCLEOTIDE SEQUENCE</scope>
    <source>
        <strain evidence="7">BBK-W-15</strain>
    </source>
</reference>
<evidence type="ECO:0000256" key="2">
    <source>
        <dbReference type="ARBA" id="ARBA00022692"/>
    </source>
</evidence>
<feature type="transmembrane region" description="Helical" evidence="5">
    <location>
        <begin position="50"/>
        <end position="68"/>
    </location>
</feature>
<feature type="domain" description="Major facilitator superfamily (MFS) profile" evidence="6">
    <location>
        <begin position="14"/>
        <end position="393"/>
    </location>
</feature>
<dbReference type="PANTHER" id="PTHR23531">
    <property type="entry name" value="QUINOLENE RESISTANCE PROTEIN NORA"/>
    <property type="match status" value="1"/>
</dbReference>
<gene>
    <name evidence="7" type="ORF">NJ959_23975</name>
</gene>
<keyword evidence="4 5" id="KW-0472">Membrane</keyword>
<keyword evidence="3 5" id="KW-1133">Transmembrane helix</keyword>
<feature type="transmembrane region" description="Helical" evidence="5">
    <location>
        <begin position="280"/>
        <end position="299"/>
    </location>
</feature>
<comment type="caution">
    <text evidence="7">The sequence shown here is derived from an EMBL/GenBank/DDBJ whole genome shotgun (WGS) entry which is preliminary data.</text>
</comment>
<dbReference type="PRINTS" id="PR01035">
    <property type="entry name" value="TCRTETA"/>
</dbReference>